<feature type="region of interest" description="Disordered" evidence="1">
    <location>
        <begin position="132"/>
        <end position="177"/>
    </location>
</feature>
<feature type="compositionally biased region" description="Gly residues" evidence="1">
    <location>
        <begin position="312"/>
        <end position="336"/>
    </location>
</feature>
<proteinExistence type="predicted"/>
<evidence type="ECO:0000259" key="3">
    <source>
        <dbReference type="PROSITE" id="PS51208"/>
    </source>
</evidence>
<dbReference type="SUPFAM" id="SSF103515">
    <property type="entry name" value="Autotransporter"/>
    <property type="match status" value="1"/>
</dbReference>
<feature type="compositionally biased region" description="Low complexity" evidence="1">
    <location>
        <begin position="62"/>
        <end position="87"/>
    </location>
</feature>
<organism evidence="4 5">
    <name type="scientific">Erwinia papayae</name>
    <dbReference type="NCBI Taxonomy" id="206499"/>
    <lineage>
        <taxon>Bacteria</taxon>
        <taxon>Pseudomonadati</taxon>
        <taxon>Pseudomonadota</taxon>
        <taxon>Gammaproteobacteria</taxon>
        <taxon>Enterobacterales</taxon>
        <taxon>Erwiniaceae</taxon>
        <taxon>Erwinia</taxon>
    </lineage>
</organism>
<protein>
    <submittedName>
        <fullName evidence="4">Autotransporter outer membrane beta-barrel domain-containing protein</fullName>
    </submittedName>
</protein>
<feature type="region of interest" description="Disordered" evidence="1">
    <location>
        <begin position="465"/>
        <end position="497"/>
    </location>
</feature>
<evidence type="ECO:0000256" key="2">
    <source>
        <dbReference type="SAM" id="Phobius"/>
    </source>
</evidence>
<keyword evidence="2" id="KW-0812">Transmembrane</keyword>
<feature type="compositionally biased region" description="Low complexity" evidence="1">
    <location>
        <begin position="300"/>
        <end position="311"/>
    </location>
</feature>
<feature type="compositionally biased region" description="Polar residues" evidence="1">
    <location>
        <begin position="263"/>
        <end position="276"/>
    </location>
</feature>
<feature type="region of interest" description="Disordered" evidence="1">
    <location>
        <begin position="199"/>
        <end position="387"/>
    </location>
</feature>
<feature type="compositionally biased region" description="Gly residues" evidence="1">
    <location>
        <begin position="375"/>
        <end position="387"/>
    </location>
</feature>
<keyword evidence="2" id="KW-1133">Transmembrane helix</keyword>
<feature type="compositionally biased region" description="Gly residues" evidence="1">
    <location>
        <begin position="231"/>
        <end position="260"/>
    </location>
</feature>
<accession>A0ABV3N5S0</accession>
<dbReference type="SMART" id="SM00869">
    <property type="entry name" value="Autotransporter"/>
    <property type="match status" value="1"/>
</dbReference>
<feature type="compositionally biased region" description="Gly residues" evidence="1">
    <location>
        <begin position="465"/>
        <end position="477"/>
    </location>
</feature>
<feature type="transmembrane region" description="Helical" evidence="2">
    <location>
        <begin position="21"/>
        <end position="44"/>
    </location>
</feature>
<evidence type="ECO:0000313" key="5">
    <source>
        <dbReference type="Proteomes" id="UP001554567"/>
    </source>
</evidence>
<name>A0ABV3N5S0_9GAMM</name>
<feature type="compositionally biased region" description="Gly residues" evidence="1">
    <location>
        <begin position="279"/>
        <end position="299"/>
    </location>
</feature>
<feature type="domain" description="Autotransporter" evidence="3">
    <location>
        <begin position="873"/>
        <end position="1160"/>
    </location>
</feature>
<evidence type="ECO:0000313" key="4">
    <source>
        <dbReference type="EMBL" id="MEW5291173.1"/>
    </source>
</evidence>
<comment type="caution">
    <text evidence="4">The sequence shown here is derived from an EMBL/GenBank/DDBJ whole genome shotgun (WGS) entry which is preliminary data.</text>
</comment>
<feature type="compositionally biased region" description="Gly residues" evidence="1">
    <location>
        <begin position="151"/>
        <end position="177"/>
    </location>
</feature>
<dbReference type="RefSeq" id="WP_367168378.1">
    <property type="nucleotide sequence ID" value="NZ_JBFKZN010000011.1"/>
</dbReference>
<keyword evidence="2" id="KW-0472">Membrane</keyword>
<sequence length="1160" mass="112641">MEIHNAKKASSILAVTPQRRHLITVINTLAIISLPFLGTMNITYASVDVAIGSQGGSGGSGSSASSAGGATNGSNGSNGSNARDTSNGGNGSNGADGGNGASGSAGSAGEAGSSGDDATSALRNVKDQLGLLQIGGSGGEGGTAGEASAGTDGGTGGTGGNGADGGDGGDGAAGGSGNLTISQSSFTITNGVIGAAGGDASDGQMGQSGGNGGAGNSGGVAGTNGTRASGGLPGNGGNGGSGGTGGNGGNGGNGGAGGDGTMTLDNSTMTVRSTLTVGGAAGAGSDGGDGASGGQGGNAGTTSGSTSDAGDNGNGGSAGTGGNGGDGAKGGDGGTGTLNLTSSTVTAQSIIVGGNGGNGGNGGSSGSNGTTGTSGTSGSGGSGAAGGQGGNAGYGGTAGTGSLVVTNSTLNVTSGIQIGGTGGNGGNGGALQGSNAAGSGGNGSDGASGTLTFTNSVINNKGTLTLGGQGGDAGDGGTNTSVRGRSGNGGEAGNGGSGTAIFVSGSGQIASDIQIGGQNGSHEGVLNSSSLAQTAGLGGAGTLEIRGGTFTAGTLTLGVANLWSSLTDTLTTAENQFLQSGGTFQVNSSVLNNGSMIISDGTFATGTLEANQGTFTVSGDGTVIFGTTELNANSWQENVALLQESLGQTFNGKLVLSGDTTLDLSSTDLNWRVGGDDSTSGLGASSLTVLNARSYIDSGNAALAMGSAQIDSGAYLLVLTDGDIKAGESFTAVTSSGTSASATWQDSNISTTSRLLTATQTASTDSTLITLGNADLSSTTPDISSSSASLLNAMTEQIGVSVTSDNAAQQYLSKAMDVRYVSDASTAARLVESAINLASVANVAGTSFRVMSATTKTLSQHMSMGQHFFQGTPLEEGFNLWTSLLYDNSRLSGYNAGGFNAKTKTWLGGLFIGGEDTLITTQGKILKTGGSLNVGKGKSRSRGNLYPVKNDLDFWGASLYGSWINGNWNLLGDVNYSRVSHSMKQSLDPVTGYSNLSGDAKSTIFSAGLTREYVFETEYVDIMPHIGIRYTLLKNNAFQSKSAGTTLFRNGSNSQSLWSVPLGVNFGKEYKNDAGYTLKPSLDLSYIATGGDTTSGTRVTMQGVTGSARGESRIADSSAWSASAGFLLQKDNLTYGLNYGVQKSSNETSQTVAASFNLKF</sequence>
<feature type="compositionally biased region" description="Gly residues" evidence="1">
    <location>
        <begin position="353"/>
        <end position="366"/>
    </location>
</feature>
<keyword evidence="5" id="KW-1185">Reference proteome</keyword>
<feature type="compositionally biased region" description="Low complexity" evidence="1">
    <location>
        <begin position="104"/>
        <end position="119"/>
    </location>
</feature>
<dbReference type="Proteomes" id="UP001554567">
    <property type="component" value="Unassembled WGS sequence"/>
</dbReference>
<gene>
    <name evidence="4" type="ORF">ABW286_18655</name>
</gene>
<dbReference type="PROSITE" id="PS51208">
    <property type="entry name" value="AUTOTRANSPORTER"/>
    <property type="match status" value="1"/>
</dbReference>
<feature type="compositionally biased region" description="Gly residues" evidence="1">
    <location>
        <begin position="486"/>
        <end position="497"/>
    </location>
</feature>
<feature type="compositionally biased region" description="Polar residues" evidence="1">
    <location>
        <begin position="338"/>
        <end position="349"/>
    </location>
</feature>
<dbReference type="InterPro" id="IPR036709">
    <property type="entry name" value="Autotransporte_beta_dom_sf"/>
</dbReference>
<feature type="compositionally biased region" description="Gly residues" evidence="1">
    <location>
        <begin position="133"/>
        <end position="144"/>
    </location>
</feature>
<feature type="compositionally biased region" description="Gly residues" evidence="1">
    <location>
        <begin position="206"/>
        <end position="222"/>
    </location>
</feature>
<dbReference type="InterPro" id="IPR005546">
    <property type="entry name" value="Autotransporte_beta"/>
</dbReference>
<evidence type="ECO:0000256" key="1">
    <source>
        <dbReference type="SAM" id="MobiDB-lite"/>
    </source>
</evidence>
<dbReference type="EMBL" id="JBFKZN010000011">
    <property type="protein sequence ID" value="MEW5291173.1"/>
    <property type="molecule type" value="Genomic_DNA"/>
</dbReference>
<reference evidence="4 5" key="1">
    <citation type="submission" date="2024-07" db="EMBL/GenBank/DDBJ databases">
        <authorList>
            <person name="Dulla G.F.J."/>
            <person name="Delorm J.G."/>
        </authorList>
    </citation>
    <scope>NUCLEOTIDE SEQUENCE [LARGE SCALE GENOMIC DNA]</scope>
    <source>
        <strain evidence="4 5">JGD 233</strain>
    </source>
</reference>
<feature type="compositionally biased region" description="Gly residues" evidence="1">
    <location>
        <begin position="88"/>
        <end position="103"/>
    </location>
</feature>
<feature type="region of interest" description="Disordered" evidence="1">
    <location>
        <begin position="55"/>
        <end position="119"/>
    </location>
</feature>